<reference evidence="1 3" key="1">
    <citation type="journal article" date="2012" name="J. Bacteriol.">
        <title>Genome sequence of Pectobacterium sp. strain SCC3193.</title>
        <authorList>
            <person name="Koskinen J.P."/>
            <person name="Laine P."/>
            <person name="Niemi O."/>
            <person name="Nykyri J."/>
            <person name="Harjunpaa H."/>
            <person name="Auvinen P."/>
            <person name="Paulin L."/>
            <person name="Pirhonen M."/>
            <person name="Palva T."/>
            <person name="Holm L."/>
        </authorList>
    </citation>
    <scope>NUCLEOTIDE SEQUENCE [LARGE SCALE GENOMIC DNA]</scope>
    <source>
        <strain evidence="1 3">SCC3193</strain>
    </source>
</reference>
<reference evidence="2" key="4">
    <citation type="submission" date="2024-05" db="EMBL/GenBank/DDBJ databases">
        <title>Identification of Pectobacterium versatile causing blackleg of potato from New York State with a whole genome sequencing approach.</title>
        <authorList>
            <person name="Ma X."/>
            <person name="Swingle B."/>
        </authorList>
    </citation>
    <scope>NUCLEOTIDE SEQUENCE</scope>
    <source>
        <strain evidence="2">NY1588A</strain>
    </source>
</reference>
<evidence type="ECO:0000313" key="4">
    <source>
        <dbReference type="Proteomes" id="UP001194579"/>
    </source>
</evidence>
<dbReference type="HOGENOM" id="CLU_1389195_0_0_6"/>
<evidence type="ECO:0000313" key="1">
    <source>
        <dbReference type="EMBL" id="AFI92532.1"/>
    </source>
</evidence>
<dbReference type="AlphaFoldDB" id="A0A0H3IEL7"/>
<accession>A0A0H3IEL7</accession>
<name>A0A0H3IEL7_PECPM</name>
<proteinExistence type="predicted"/>
<evidence type="ECO:0000313" key="2">
    <source>
        <dbReference type="EMBL" id="MBI0555653.1"/>
    </source>
</evidence>
<dbReference type="EMBL" id="WABS01000027">
    <property type="protein sequence ID" value="MBI0555653.1"/>
    <property type="molecule type" value="Genomic_DNA"/>
</dbReference>
<dbReference type="KEGG" id="pec:W5S_4486"/>
<dbReference type="RefSeq" id="WP_014701912.1">
    <property type="nucleotide sequence ID" value="NC_017845.1"/>
</dbReference>
<dbReference type="EMBL" id="CP003415">
    <property type="protein sequence ID" value="AFI92532.1"/>
    <property type="molecule type" value="Genomic_DNA"/>
</dbReference>
<gene>
    <name evidence="1" type="ordered locus">W5S_4486</name>
    <name evidence="2" type="ORF">F6Q06_14305</name>
</gene>
<dbReference type="Proteomes" id="UP001194579">
    <property type="component" value="Unassembled WGS sequence"/>
</dbReference>
<reference evidence="4" key="3">
    <citation type="submission" date="2023-07" db="EMBL/GenBank/DDBJ databases">
        <title>Identification of Pectobacterium versatile causing blackleg of potato from New York State with a whole genome sequencing approach.</title>
        <authorList>
            <person name="Ma X."/>
            <person name="Swingle B."/>
        </authorList>
    </citation>
    <scope>NUCLEOTIDE SEQUENCE [LARGE SCALE GENOMIC DNA]</scope>
    <source>
        <strain evidence="4">NY1588A</strain>
    </source>
</reference>
<reference evidence="1" key="2">
    <citation type="submission" date="2012-03" db="EMBL/GenBank/DDBJ databases">
        <authorList>
            <person name="Koskinen P."/>
            <person name="Laine P."/>
            <person name="Niemi O."/>
            <person name="Nykyri J."/>
            <person name="Harjunpaa H."/>
            <person name="Auvinen P."/>
            <person name="Paulin L."/>
            <person name="Pirhonen M."/>
            <person name="Palva T."/>
            <person name="Holm L."/>
        </authorList>
    </citation>
    <scope>NUCLEOTIDE SEQUENCE</scope>
    <source>
        <strain evidence="1">SCC3193</strain>
    </source>
</reference>
<protein>
    <submittedName>
        <fullName evidence="1">Uncharacterized protein</fullName>
    </submittedName>
</protein>
<dbReference type="Proteomes" id="UP000008044">
    <property type="component" value="Chromosome"/>
</dbReference>
<sequence>MSEIDIIKNYLEGSISSKKFRNEIYYNKDIELILSEEINIPPYTASGSIYTYLLEVDLLSLPGEINAKDLLSQFLKIKGVDFKFNEEHEKIYDIMLKVKPSWINISDDYLKHLIDKCKGVQGRELEILLKNEIHSSFKFIKKKPTWLQSPDWPINNNSPLLFIGQIDISNLKNDVSFLYVFFDKKNREYINIEQSM</sequence>
<dbReference type="eggNOG" id="ENOG5031HB1">
    <property type="taxonomic scope" value="Bacteria"/>
</dbReference>
<organism evidence="1 3">
    <name type="scientific">Pectobacterium parmentieri</name>
    <dbReference type="NCBI Taxonomy" id="1905730"/>
    <lineage>
        <taxon>Bacteria</taxon>
        <taxon>Pseudomonadati</taxon>
        <taxon>Pseudomonadota</taxon>
        <taxon>Gammaproteobacteria</taxon>
        <taxon>Enterobacterales</taxon>
        <taxon>Pectobacteriaceae</taxon>
        <taxon>Pectobacterium</taxon>
    </lineage>
</organism>
<evidence type="ECO:0000313" key="3">
    <source>
        <dbReference type="Proteomes" id="UP000008044"/>
    </source>
</evidence>
<keyword evidence="4" id="KW-1185">Reference proteome</keyword>
<dbReference type="PATRIC" id="fig|1166016.3.peg.4558"/>